<evidence type="ECO:0000259" key="5">
    <source>
        <dbReference type="Pfam" id="PF03668"/>
    </source>
</evidence>
<keyword evidence="2 4" id="KW-0067">ATP-binding</keyword>
<keyword evidence="1 4" id="KW-0547">Nucleotide-binding</keyword>
<dbReference type="Proteomes" id="UP000051298">
    <property type="component" value="Unassembled WGS sequence"/>
</dbReference>
<evidence type="ECO:0000259" key="6">
    <source>
        <dbReference type="Pfam" id="PF22740"/>
    </source>
</evidence>
<evidence type="ECO:0000313" key="7">
    <source>
        <dbReference type="EMBL" id="CUH59275.1"/>
    </source>
</evidence>
<evidence type="ECO:0000256" key="4">
    <source>
        <dbReference type="HAMAP-Rule" id="MF_00636"/>
    </source>
</evidence>
<sequence>MTDVAPDPTPVVFVTGPAGAGRSTAIAALEDLAYEVIDNLPLSLVGRVLNGPSTGRPLALGVDTRNRDFSVQRFTDLITKLRANPAVDLNVLYVDCAPNVLLRRYSETRRRHPAADGQDTEGGIAQEMLLLEPLKEQADHFIDTSQLNIHELRAEVDRIFAVSAATRLAVSVQSFSYKRGLPLGLDLAFDVRFLRNPHWAPDLREKTGQSQEVAAYIAKDTHYLPFRAKVEDLLLMLLPAYEAEGKSHLTIGLGCTGGQHRSVAVAESLAATLAESGWRVSLRHRELERRSGQTWRPGKR</sequence>
<dbReference type="eggNOG" id="COG1660">
    <property type="taxonomic scope" value="Bacteria"/>
</dbReference>
<dbReference type="Pfam" id="PF03668">
    <property type="entry name" value="RapZ-like_N"/>
    <property type="match status" value="1"/>
</dbReference>
<dbReference type="GO" id="GO:0005525">
    <property type="term" value="F:GTP binding"/>
    <property type="evidence" value="ECO:0007669"/>
    <property type="project" value="UniProtKB-UniRule"/>
</dbReference>
<feature type="binding site" evidence="4">
    <location>
        <begin position="63"/>
        <end position="66"/>
    </location>
    <ligand>
        <name>GTP</name>
        <dbReference type="ChEBI" id="CHEBI:37565"/>
    </ligand>
</feature>
<dbReference type="EMBL" id="CYRX01000009">
    <property type="protein sequence ID" value="CUH59275.1"/>
    <property type="molecule type" value="Genomic_DNA"/>
</dbReference>
<accession>A0A0P1EWQ2</accession>
<dbReference type="InterPro" id="IPR053930">
    <property type="entry name" value="RapZ-like_N"/>
</dbReference>
<dbReference type="PIRSF" id="PIRSF005052">
    <property type="entry name" value="P-loopkin"/>
    <property type="match status" value="1"/>
</dbReference>
<feature type="binding site" evidence="4">
    <location>
        <begin position="16"/>
        <end position="23"/>
    </location>
    <ligand>
        <name>ATP</name>
        <dbReference type="ChEBI" id="CHEBI:30616"/>
    </ligand>
</feature>
<organism evidence="7 8">
    <name type="scientific">Thalassobacter stenotrophicus</name>
    <dbReference type="NCBI Taxonomy" id="266809"/>
    <lineage>
        <taxon>Bacteria</taxon>
        <taxon>Pseudomonadati</taxon>
        <taxon>Pseudomonadota</taxon>
        <taxon>Alphaproteobacteria</taxon>
        <taxon>Rhodobacterales</taxon>
        <taxon>Roseobacteraceae</taxon>
        <taxon>Thalassobacter</taxon>
    </lineage>
</organism>
<gene>
    <name evidence="7" type="ORF">THS5294_00559</name>
</gene>
<proteinExistence type="inferred from homology"/>
<dbReference type="InterPro" id="IPR005337">
    <property type="entry name" value="RapZ-like"/>
</dbReference>
<evidence type="ECO:0000256" key="2">
    <source>
        <dbReference type="ARBA" id="ARBA00022840"/>
    </source>
</evidence>
<dbReference type="AlphaFoldDB" id="A0A0P1EWQ2"/>
<reference evidence="7 8" key="1">
    <citation type="submission" date="2015-09" db="EMBL/GenBank/DDBJ databases">
        <authorList>
            <consortium name="Swine Surveillance"/>
        </authorList>
    </citation>
    <scope>NUCLEOTIDE SEQUENCE [LARGE SCALE GENOMIC DNA]</scope>
    <source>
        <strain evidence="7 8">CECT 5294</strain>
    </source>
</reference>
<dbReference type="NCBIfam" id="NF003828">
    <property type="entry name" value="PRK05416.1"/>
    <property type="match status" value="1"/>
</dbReference>
<dbReference type="PANTHER" id="PTHR30448">
    <property type="entry name" value="RNASE ADAPTER PROTEIN RAPZ"/>
    <property type="match status" value="1"/>
</dbReference>
<dbReference type="HAMAP" id="MF_00636">
    <property type="entry name" value="RapZ_like"/>
    <property type="match status" value="1"/>
</dbReference>
<evidence type="ECO:0000313" key="8">
    <source>
        <dbReference type="Proteomes" id="UP000051298"/>
    </source>
</evidence>
<dbReference type="Gene3D" id="3.40.50.300">
    <property type="entry name" value="P-loop containing nucleotide triphosphate hydrolases"/>
    <property type="match status" value="1"/>
</dbReference>
<dbReference type="InterPro" id="IPR027417">
    <property type="entry name" value="P-loop_NTPase"/>
</dbReference>
<evidence type="ECO:0000256" key="3">
    <source>
        <dbReference type="ARBA" id="ARBA00023134"/>
    </source>
</evidence>
<feature type="domain" description="RapZ-like N-terminal" evidence="5">
    <location>
        <begin position="11"/>
        <end position="161"/>
    </location>
</feature>
<dbReference type="STRING" id="266809.PM03_06835"/>
<dbReference type="InterPro" id="IPR053931">
    <property type="entry name" value="RapZ_C"/>
</dbReference>
<dbReference type="PANTHER" id="PTHR30448:SF0">
    <property type="entry name" value="RNASE ADAPTER PROTEIN RAPZ"/>
    <property type="match status" value="1"/>
</dbReference>
<evidence type="ECO:0000256" key="1">
    <source>
        <dbReference type="ARBA" id="ARBA00022741"/>
    </source>
</evidence>
<dbReference type="Pfam" id="PF22740">
    <property type="entry name" value="PapZ_C"/>
    <property type="match status" value="1"/>
</dbReference>
<dbReference type="SUPFAM" id="SSF52540">
    <property type="entry name" value="P-loop containing nucleoside triphosphate hydrolases"/>
    <property type="match status" value="1"/>
</dbReference>
<feature type="domain" description="RapZ C-terminal" evidence="6">
    <location>
        <begin position="169"/>
        <end position="288"/>
    </location>
</feature>
<keyword evidence="3 4" id="KW-0342">GTP-binding</keyword>
<dbReference type="GO" id="GO:0005524">
    <property type="term" value="F:ATP binding"/>
    <property type="evidence" value="ECO:0007669"/>
    <property type="project" value="UniProtKB-UniRule"/>
</dbReference>
<protein>
    <submittedName>
        <fullName evidence="7">GlmZ(SRNA)-inactivating NTPase</fullName>
    </submittedName>
</protein>
<dbReference type="RefSeq" id="WP_058122545.1">
    <property type="nucleotide sequence ID" value="NZ_CP107618.1"/>
</dbReference>
<name>A0A0P1EWQ2_9RHOB</name>